<protein>
    <submittedName>
        <fullName evidence="3">Calcium-binding protein</fullName>
    </submittedName>
</protein>
<dbReference type="Gene3D" id="2.150.10.10">
    <property type="entry name" value="Serralysin-like metalloprotease, C-terminal"/>
    <property type="match status" value="2"/>
</dbReference>
<dbReference type="Proteomes" id="UP001597351">
    <property type="component" value="Unassembled WGS sequence"/>
</dbReference>
<evidence type="ECO:0000313" key="4">
    <source>
        <dbReference type="Proteomes" id="UP001597351"/>
    </source>
</evidence>
<comment type="caution">
    <text evidence="3">The sequence shown here is derived from an EMBL/GenBank/DDBJ whole genome shotgun (WGS) entry which is preliminary data.</text>
</comment>
<dbReference type="RefSeq" id="WP_343919854.1">
    <property type="nucleotide sequence ID" value="NZ_BAAAJT010000002.1"/>
</dbReference>
<feature type="chain" id="PRO_5045929759" evidence="2">
    <location>
        <begin position="24"/>
        <end position="414"/>
    </location>
</feature>
<keyword evidence="4" id="KW-1185">Reference proteome</keyword>
<evidence type="ECO:0000256" key="1">
    <source>
        <dbReference type="SAM" id="MobiDB-lite"/>
    </source>
</evidence>
<dbReference type="Pfam" id="PF00353">
    <property type="entry name" value="HemolysinCabind"/>
    <property type="match status" value="5"/>
</dbReference>
<feature type="compositionally biased region" description="Gly residues" evidence="1">
    <location>
        <begin position="390"/>
        <end position="403"/>
    </location>
</feature>
<dbReference type="EMBL" id="JBHUGD010000003">
    <property type="protein sequence ID" value="MFD1948117.1"/>
    <property type="molecule type" value="Genomic_DNA"/>
</dbReference>
<feature type="region of interest" description="Disordered" evidence="1">
    <location>
        <begin position="384"/>
        <end position="404"/>
    </location>
</feature>
<sequence>MRAHRWVPPALLVALTCPLLAAAAPSGGAAVPRCDGVAATIVGTTGPDRLTGTSGRDVGVGLGGDDVIDTLGGDDLVCGGPGADRLVGGPGDDRLLGGSDRKGIGPGGTFLVGDTLLGGPGADRLVGGGDTRTVDERRRPDTYSFADSAKPVTVDLSGSGDGTARGQGRDTIAVGPASGVVGTAYADTVTGSRRADTVDGGGGNDTIATGLGPDTVFPDGMGAGDGGRDTVATGPGRDFVSSVAGRDQISTGADADFVEAFGPDPTVVDAGSGDDYVGTYVAPGQGASLAGGAGDDTVAFYGRLLAGQTPTARFTVDAGRGTTSASGAVSAEGTIQGVERHRFVGPLRWKYVGSDLPERTWAIEGGPLRALMGGGNDVVTGSPLDDLIDGGSGTDTGYGGGGDDTCRSVERGGC</sequence>
<feature type="signal peptide" evidence="2">
    <location>
        <begin position="1"/>
        <end position="23"/>
    </location>
</feature>
<feature type="region of interest" description="Disordered" evidence="1">
    <location>
        <begin position="195"/>
        <end position="215"/>
    </location>
</feature>
<reference evidence="4" key="1">
    <citation type="journal article" date="2019" name="Int. J. Syst. Evol. Microbiol.">
        <title>The Global Catalogue of Microorganisms (GCM) 10K type strain sequencing project: providing services to taxonomists for standard genome sequencing and annotation.</title>
        <authorList>
            <consortium name="The Broad Institute Genomics Platform"/>
            <consortium name="The Broad Institute Genome Sequencing Center for Infectious Disease"/>
            <person name="Wu L."/>
            <person name="Ma J."/>
        </authorList>
    </citation>
    <scope>NUCLEOTIDE SEQUENCE [LARGE SCALE GENOMIC DNA]</scope>
    <source>
        <strain evidence="4">CGMCC 1.12477</strain>
    </source>
</reference>
<dbReference type="InterPro" id="IPR011049">
    <property type="entry name" value="Serralysin-like_metalloprot_C"/>
</dbReference>
<accession>A0ABW4TQY4</accession>
<proteinExistence type="predicted"/>
<name>A0ABW4TQY4_9ACTN</name>
<organism evidence="3 4">
    <name type="scientific">Nocardioides aestuarii</name>
    <dbReference type="NCBI Taxonomy" id="252231"/>
    <lineage>
        <taxon>Bacteria</taxon>
        <taxon>Bacillati</taxon>
        <taxon>Actinomycetota</taxon>
        <taxon>Actinomycetes</taxon>
        <taxon>Propionibacteriales</taxon>
        <taxon>Nocardioidaceae</taxon>
        <taxon>Nocardioides</taxon>
    </lineage>
</organism>
<evidence type="ECO:0000256" key="2">
    <source>
        <dbReference type="SAM" id="SignalP"/>
    </source>
</evidence>
<evidence type="ECO:0000313" key="3">
    <source>
        <dbReference type="EMBL" id="MFD1948117.1"/>
    </source>
</evidence>
<dbReference type="SUPFAM" id="SSF51120">
    <property type="entry name" value="beta-Roll"/>
    <property type="match status" value="2"/>
</dbReference>
<gene>
    <name evidence="3" type="ORF">ACFSDE_15050</name>
</gene>
<keyword evidence="2" id="KW-0732">Signal</keyword>
<dbReference type="PRINTS" id="PR00313">
    <property type="entry name" value="CABNDNGRPT"/>
</dbReference>
<dbReference type="InterPro" id="IPR001343">
    <property type="entry name" value="Hemolysn_Ca-bd"/>
</dbReference>